<evidence type="ECO:0000313" key="3">
    <source>
        <dbReference type="Proteomes" id="UP001460270"/>
    </source>
</evidence>
<evidence type="ECO:0000313" key="2">
    <source>
        <dbReference type="EMBL" id="KAK7930554.1"/>
    </source>
</evidence>
<evidence type="ECO:0000256" key="1">
    <source>
        <dbReference type="SAM" id="MobiDB-lite"/>
    </source>
</evidence>
<feature type="region of interest" description="Disordered" evidence="1">
    <location>
        <begin position="143"/>
        <end position="190"/>
    </location>
</feature>
<dbReference type="EMBL" id="JBBPFD010000004">
    <property type="protein sequence ID" value="KAK7930554.1"/>
    <property type="molecule type" value="Genomic_DNA"/>
</dbReference>
<dbReference type="Proteomes" id="UP001460270">
    <property type="component" value="Unassembled WGS sequence"/>
</dbReference>
<organism evidence="2 3">
    <name type="scientific">Mugilogobius chulae</name>
    <name type="common">yellowstripe goby</name>
    <dbReference type="NCBI Taxonomy" id="88201"/>
    <lineage>
        <taxon>Eukaryota</taxon>
        <taxon>Metazoa</taxon>
        <taxon>Chordata</taxon>
        <taxon>Craniata</taxon>
        <taxon>Vertebrata</taxon>
        <taxon>Euteleostomi</taxon>
        <taxon>Actinopterygii</taxon>
        <taxon>Neopterygii</taxon>
        <taxon>Teleostei</taxon>
        <taxon>Neoteleostei</taxon>
        <taxon>Acanthomorphata</taxon>
        <taxon>Gobiaria</taxon>
        <taxon>Gobiiformes</taxon>
        <taxon>Gobioidei</taxon>
        <taxon>Gobiidae</taxon>
        <taxon>Gobionellinae</taxon>
        <taxon>Mugilogobius</taxon>
    </lineage>
</organism>
<accession>A0AAW0PPR9</accession>
<comment type="caution">
    <text evidence="2">The sequence shown here is derived from an EMBL/GenBank/DDBJ whole genome shotgun (WGS) entry which is preliminary data.</text>
</comment>
<sequence>MSEAHFPSSLPPPHSTPLRAPLTTTLHHTGHVKTGVLHVCFLWLSWQIKPDSAVDVDDKNALNAFEKVNYALRLCGTFTPDRANWESLHLDWISMRRHLPQIFVLKAVPRSLLCSSNQGYKRIFDYNRGGIWSVHFKQLLGTQEDTPKTNEDKQAFSAPTPRRRRGKGADMSGGEVVCSGWLRKSPPEKS</sequence>
<name>A0AAW0PPR9_9GOBI</name>
<protein>
    <submittedName>
        <fullName evidence="2">Uncharacterized protein</fullName>
    </submittedName>
</protein>
<proteinExistence type="predicted"/>
<feature type="compositionally biased region" description="Basic and acidic residues" evidence="1">
    <location>
        <begin position="145"/>
        <end position="154"/>
    </location>
</feature>
<keyword evidence="3" id="KW-1185">Reference proteome</keyword>
<reference evidence="3" key="1">
    <citation type="submission" date="2024-04" db="EMBL/GenBank/DDBJ databases">
        <title>Salinicola lusitanus LLJ914,a marine bacterium isolated from the Okinawa Trough.</title>
        <authorList>
            <person name="Li J."/>
        </authorList>
    </citation>
    <scope>NUCLEOTIDE SEQUENCE [LARGE SCALE GENOMIC DNA]</scope>
</reference>
<dbReference type="AlphaFoldDB" id="A0AAW0PPR9"/>
<gene>
    <name evidence="2" type="ORF">WMY93_006949</name>
</gene>